<sequence length="61" mass="7253">MKIKELREKSEKELRTMLVERCEKLRQTRFDMVSKQPKNLKIIGQLKKDIARILTILSAKP</sequence>
<evidence type="ECO:0000256" key="5">
    <source>
        <dbReference type="HAMAP-Rule" id="MF_00374"/>
    </source>
</evidence>
<evidence type="ECO:0000256" key="1">
    <source>
        <dbReference type="ARBA" id="ARBA00009254"/>
    </source>
</evidence>
<dbReference type="SUPFAM" id="SSF46561">
    <property type="entry name" value="Ribosomal protein L29 (L29p)"/>
    <property type="match status" value="1"/>
</dbReference>
<dbReference type="Gene3D" id="1.10.287.310">
    <property type="match status" value="1"/>
</dbReference>
<dbReference type="Pfam" id="PF00831">
    <property type="entry name" value="Ribosomal_L29"/>
    <property type="match status" value="1"/>
</dbReference>
<dbReference type="InterPro" id="IPR036049">
    <property type="entry name" value="Ribosomal_uL29_sf"/>
</dbReference>
<dbReference type="GO" id="GO:1990904">
    <property type="term" value="C:ribonucleoprotein complex"/>
    <property type="evidence" value="ECO:0007669"/>
    <property type="project" value="UniProtKB-KW"/>
</dbReference>
<accession>A0A2H0KR79</accession>
<protein>
    <recommendedName>
        <fullName evidence="4 5">Large ribosomal subunit protein uL29</fullName>
    </recommendedName>
</protein>
<evidence type="ECO:0000313" key="6">
    <source>
        <dbReference type="EMBL" id="PIQ74646.1"/>
    </source>
</evidence>
<dbReference type="NCBIfam" id="TIGR00012">
    <property type="entry name" value="L29"/>
    <property type="match status" value="1"/>
</dbReference>
<dbReference type="GO" id="GO:0005840">
    <property type="term" value="C:ribosome"/>
    <property type="evidence" value="ECO:0007669"/>
    <property type="project" value="UniProtKB-KW"/>
</dbReference>
<comment type="similarity">
    <text evidence="1 5">Belongs to the universal ribosomal protein uL29 family.</text>
</comment>
<evidence type="ECO:0000256" key="4">
    <source>
        <dbReference type="ARBA" id="ARBA00035204"/>
    </source>
</evidence>
<dbReference type="Proteomes" id="UP000231550">
    <property type="component" value="Unassembled WGS sequence"/>
</dbReference>
<dbReference type="GO" id="GO:0003735">
    <property type="term" value="F:structural constituent of ribosome"/>
    <property type="evidence" value="ECO:0007669"/>
    <property type="project" value="InterPro"/>
</dbReference>
<evidence type="ECO:0000313" key="7">
    <source>
        <dbReference type="Proteomes" id="UP000231550"/>
    </source>
</evidence>
<dbReference type="InterPro" id="IPR018254">
    <property type="entry name" value="Ribosomal_uL29_CS"/>
</dbReference>
<dbReference type="GO" id="GO:0006412">
    <property type="term" value="P:translation"/>
    <property type="evidence" value="ECO:0007669"/>
    <property type="project" value="UniProtKB-UniRule"/>
</dbReference>
<evidence type="ECO:0000256" key="3">
    <source>
        <dbReference type="ARBA" id="ARBA00023274"/>
    </source>
</evidence>
<comment type="caution">
    <text evidence="6">The sequence shown here is derived from an EMBL/GenBank/DDBJ whole genome shotgun (WGS) entry which is preliminary data.</text>
</comment>
<keyword evidence="2 5" id="KW-0689">Ribosomal protein</keyword>
<name>A0A2H0KR79_9BACT</name>
<dbReference type="PROSITE" id="PS00579">
    <property type="entry name" value="RIBOSOMAL_L29"/>
    <property type="match status" value="1"/>
</dbReference>
<dbReference type="HAMAP" id="MF_00374">
    <property type="entry name" value="Ribosomal_uL29"/>
    <property type="match status" value="1"/>
</dbReference>
<evidence type="ECO:0000256" key="2">
    <source>
        <dbReference type="ARBA" id="ARBA00022980"/>
    </source>
</evidence>
<gene>
    <name evidence="5 6" type="primary">rpmC</name>
    <name evidence="6" type="ORF">COV85_00940</name>
</gene>
<proteinExistence type="inferred from homology"/>
<dbReference type="EMBL" id="PCVN01000027">
    <property type="protein sequence ID" value="PIQ74646.1"/>
    <property type="molecule type" value="Genomic_DNA"/>
</dbReference>
<keyword evidence="3 5" id="KW-0687">Ribonucleoprotein</keyword>
<dbReference type="InterPro" id="IPR001854">
    <property type="entry name" value="Ribosomal_uL29"/>
</dbReference>
<reference evidence="6 7" key="1">
    <citation type="submission" date="2017-09" db="EMBL/GenBank/DDBJ databases">
        <title>Depth-based differentiation of microbial function through sediment-hosted aquifers and enrichment of novel symbionts in the deep terrestrial subsurface.</title>
        <authorList>
            <person name="Probst A.J."/>
            <person name="Ladd B."/>
            <person name="Jarett J.K."/>
            <person name="Geller-Mcgrath D.E."/>
            <person name="Sieber C.M."/>
            <person name="Emerson J.B."/>
            <person name="Anantharaman K."/>
            <person name="Thomas B.C."/>
            <person name="Malmstrom R."/>
            <person name="Stieglmeier M."/>
            <person name="Klingl A."/>
            <person name="Woyke T."/>
            <person name="Ryan C.M."/>
            <person name="Banfield J.F."/>
        </authorList>
    </citation>
    <scope>NUCLEOTIDE SEQUENCE [LARGE SCALE GENOMIC DNA]</scope>
    <source>
        <strain evidence="6">CG11_big_fil_rev_8_21_14_0_20_44_10</strain>
    </source>
</reference>
<dbReference type="AlphaFoldDB" id="A0A2H0KR79"/>
<organism evidence="6 7">
    <name type="scientific">Candidatus Portnoybacteria bacterium CG11_big_fil_rev_8_21_14_0_20_44_10</name>
    <dbReference type="NCBI Taxonomy" id="1974818"/>
    <lineage>
        <taxon>Bacteria</taxon>
        <taxon>Candidatus Portnoyibacteriota</taxon>
    </lineage>
</organism>